<dbReference type="PANTHER" id="PTHR24253">
    <property type="entry name" value="TRANSMEMBRANE PROTEASE SERINE"/>
    <property type="match status" value="1"/>
</dbReference>
<reference evidence="9" key="1">
    <citation type="submission" date="2025-08" db="UniProtKB">
        <authorList>
            <consortium name="Ensembl"/>
        </authorList>
    </citation>
    <scope>IDENTIFICATION</scope>
</reference>
<dbReference type="InterPro" id="IPR001254">
    <property type="entry name" value="Trypsin_dom"/>
</dbReference>
<protein>
    <recommendedName>
        <fullName evidence="8">Peptidase S1 domain-containing protein</fullName>
    </recommendedName>
</protein>
<keyword evidence="4" id="KW-0378">Hydrolase</keyword>
<dbReference type="PROSITE" id="PS50240">
    <property type="entry name" value="TRYPSIN_DOM"/>
    <property type="match status" value="1"/>
</dbReference>
<dbReference type="InterPro" id="IPR043504">
    <property type="entry name" value="Peptidase_S1_PA_chymotrypsin"/>
</dbReference>
<dbReference type="PROSITE" id="PS00134">
    <property type="entry name" value="TRYPSIN_HIS"/>
    <property type="match status" value="1"/>
</dbReference>
<dbReference type="GO" id="GO:0006508">
    <property type="term" value="P:proteolysis"/>
    <property type="evidence" value="ECO:0007669"/>
    <property type="project" value="UniProtKB-KW"/>
</dbReference>
<dbReference type="AlphaFoldDB" id="A0A8D2J2N9"/>
<evidence type="ECO:0000313" key="9">
    <source>
        <dbReference type="Ensembl" id="ENSVKKP00000005854.1"/>
    </source>
</evidence>
<comment type="similarity">
    <text evidence="1">Belongs to the peptidase S1 family. Snake venom subfamily.</text>
</comment>
<keyword evidence="7" id="KW-0325">Glycoprotein</keyword>
<reference evidence="9" key="2">
    <citation type="submission" date="2025-09" db="UniProtKB">
        <authorList>
            <consortium name="Ensembl"/>
        </authorList>
    </citation>
    <scope>IDENTIFICATION</scope>
</reference>
<evidence type="ECO:0000256" key="5">
    <source>
        <dbReference type="ARBA" id="ARBA00022825"/>
    </source>
</evidence>
<dbReference type="PANTHER" id="PTHR24253:SF144">
    <property type="entry name" value="CHYMOTRYPSIN-LIKE PROTEASE CTRL-1-RELATED"/>
    <property type="match status" value="1"/>
</dbReference>
<evidence type="ECO:0000256" key="3">
    <source>
        <dbReference type="ARBA" id="ARBA00022729"/>
    </source>
</evidence>
<proteinExistence type="inferred from homology"/>
<evidence type="ECO:0000259" key="8">
    <source>
        <dbReference type="PROSITE" id="PS50240"/>
    </source>
</evidence>
<evidence type="ECO:0000256" key="1">
    <source>
        <dbReference type="ARBA" id="ARBA00009228"/>
    </source>
</evidence>
<dbReference type="SMART" id="SM00020">
    <property type="entry name" value="Tryp_SPc"/>
    <property type="match status" value="1"/>
</dbReference>
<dbReference type="Pfam" id="PF00089">
    <property type="entry name" value="Trypsin"/>
    <property type="match status" value="1"/>
</dbReference>
<keyword evidence="2" id="KW-0645">Protease</keyword>
<keyword evidence="10" id="KW-1185">Reference proteome</keyword>
<evidence type="ECO:0000256" key="7">
    <source>
        <dbReference type="ARBA" id="ARBA00023180"/>
    </source>
</evidence>
<dbReference type="InterPro" id="IPR018114">
    <property type="entry name" value="TRYPSIN_HIS"/>
</dbReference>
<dbReference type="Ensembl" id="ENSVKKT00000006014.1">
    <property type="protein sequence ID" value="ENSVKKP00000005854.1"/>
    <property type="gene ID" value="ENSVKKG00000004269.1"/>
</dbReference>
<feature type="domain" description="Peptidase S1" evidence="8">
    <location>
        <begin position="29"/>
        <end position="272"/>
    </location>
</feature>
<dbReference type="InterPro" id="IPR001314">
    <property type="entry name" value="Peptidase_S1A"/>
</dbReference>
<accession>A0A8D2J2N9</accession>
<dbReference type="GO" id="GO:0005576">
    <property type="term" value="C:extracellular region"/>
    <property type="evidence" value="ECO:0007669"/>
    <property type="project" value="UniProtKB-ARBA"/>
</dbReference>
<evidence type="ECO:0000256" key="4">
    <source>
        <dbReference type="ARBA" id="ARBA00022801"/>
    </source>
</evidence>
<evidence type="ECO:0000256" key="2">
    <source>
        <dbReference type="ARBA" id="ARBA00022670"/>
    </source>
</evidence>
<keyword evidence="3" id="KW-0732">Signal</keyword>
<keyword evidence="6" id="KW-1015">Disulfide bond</keyword>
<dbReference type="InterPro" id="IPR009003">
    <property type="entry name" value="Peptidase_S1_PA"/>
</dbReference>
<dbReference type="GO" id="GO:0004252">
    <property type="term" value="F:serine-type endopeptidase activity"/>
    <property type="evidence" value="ECO:0007669"/>
    <property type="project" value="InterPro"/>
</dbReference>
<dbReference type="SUPFAM" id="SSF50494">
    <property type="entry name" value="Trypsin-like serine proteases"/>
    <property type="match status" value="1"/>
</dbReference>
<dbReference type="Proteomes" id="UP000694545">
    <property type="component" value="Unplaced"/>
</dbReference>
<dbReference type="PRINTS" id="PR00722">
    <property type="entry name" value="CHYMOTRYPSIN"/>
</dbReference>
<dbReference type="CDD" id="cd00190">
    <property type="entry name" value="Tryp_SPc"/>
    <property type="match status" value="1"/>
</dbReference>
<dbReference type="OMA" id="YEDMICA"/>
<dbReference type="Gene3D" id="2.40.10.10">
    <property type="entry name" value="Trypsin-like serine proteases"/>
    <property type="match status" value="1"/>
</dbReference>
<organism evidence="9 10">
    <name type="scientific">Varanus komodoensis</name>
    <name type="common">Komodo dragon</name>
    <dbReference type="NCBI Taxonomy" id="61221"/>
    <lineage>
        <taxon>Eukaryota</taxon>
        <taxon>Metazoa</taxon>
        <taxon>Chordata</taxon>
        <taxon>Craniata</taxon>
        <taxon>Vertebrata</taxon>
        <taxon>Euteleostomi</taxon>
        <taxon>Lepidosauria</taxon>
        <taxon>Squamata</taxon>
        <taxon>Bifurcata</taxon>
        <taxon>Unidentata</taxon>
        <taxon>Episquamata</taxon>
        <taxon>Toxicofera</taxon>
        <taxon>Anguimorpha</taxon>
        <taxon>Paleoanguimorpha</taxon>
        <taxon>Varanoidea</taxon>
        <taxon>Varanidae</taxon>
        <taxon>Varanus</taxon>
    </lineage>
</organism>
<keyword evidence="5" id="KW-0720">Serine protease</keyword>
<evidence type="ECO:0000256" key="6">
    <source>
        <dbReference type="ARBA" id="ARBA00023157"/>
    </source>
</evidence>
<evidence type="ECO:0000313" key="10">
    <source>
        <dbReference type="Proteomes" id="UP000694545"/>
    </source>
</evidence>
<name>A0A8D2J2N9_VARKO</name>
<sequence length="298" mass="32510">MQPLSSTLALRRNAASTCCGYPHMFSSRIIGGKKADEGEWPWQVSVRKNRLHICGGSLISSQWVLTAAHCFEGLLNLPEYKINLGEYDLAKPAPSMVSSAVSRIIVHPYFAGLGLGADIALVRLEEPVNFSQTISPVCLPSRSDSDIFPAGMACCVTGWGQILPEVNLVARTLQEVEVQIIDAELCNEMYRNETDSYAMPEDYTLIDSDMICAGYPEGKKDGDSGGPLVCKLNDTWYQSGVVSFGYDCAKPNRPGIYTRVSSFVDWIQRTIAQNRAPSAPEAPAILSLLLLVLAKVLS</sequence>